<dbReference type="GO" id="GO:1990281">
    <property type="term" value="C:efflux pump complex"/>
    <property type="evidence" value="ECO:0007669"/>
    <property type="project" value="TreeGrafter"/>
</dbReference>
<reference evidence="8" key="1">
    <citation type="submission" date="2022-08" db="EMBL/GenBank/DDBJ databases">
        <authorList>
            <person name="Vandamme P."/>
            <person name="Hettiarachchi A."/>
            <person name="Peeters C."/>
            <person name="Cnockaert M."/>
            <person name="Carlier A."/>
        </authorList>
    </citation>
    <scope>NUCLEOTIDE SEQUENCE</scope>
    <source>
        <strain evidence="8">LMG 31809</strain>
    </source>
</reference>
<keyword evidence="2 3" id="KW-0175">Coiled coil</keyword>
<comment type="similarity">
    <text evidence="1">Belongs to the membrane fusion protein (MFP) (TC 8.A.1) family.</text>
</comment>
<gene>
    <name evidence="8" type="ORF">NYP16_10410</name>
</gene>
<dbReference type="PANTHER" id="PTHR30469:SF38">
    <property type="entry name" value="HLYD FAMILY SECRETION PROTEIN"/>
    <property type="match status" value="1"/>
</dbReference>
<evidence type="ECO:0000259" key="7">
    <source>
        <dbReference type="Pfam" id="PF25989"/>
    </source>
</evidence>
<dbReference type="Gene3D" id="2.40.30.170">
    <property type="match status" value="1"/>
</dbReference>
<feature type="transmembrane region" description="Helical" evidence="4">
    <location>
        <begin position="29"/>
        <end position="49"/>
    </location>
</feature>
<dbReference type="Gene3D" id="2.40.420.20">
    <property type="match status" value="1"/>
</dbReference>
<accession>A0A9X3TZK5</accession>
<dbReference type="Gene3D" id="6.10.140.1990">
    <property type="match status" value="1"/>
</dbReference>
<dbReference type="Pfam" id="PF25989">
    <property type="entry name" value="YknX_C"/>
    <property type="match status" value="1"/>
</dbReference>
<keyword evidence="4" id="KW-0812">Transmembrane</keyword>
<dbReference type="Proteomes" id="UP001141619">
    <property type="component" value="Unassembled WGS sequence"/>
</dbReference>
<dbReference type="SUPFAM" id="SSF111369">
    <property type="entry name" value="HlyD-like secretion proteins"/>
    <property type="match status" value="1"/>
</dbReference>
<evidence type="ECO:0000256" key="4">
    <source>
        <dbReference type="SAM" id="Phobius"/>
    </source>
</evidence>
<dbReference type="AlphaFoldDB" id="A0A9X3TZK5"/>
<dbReference type="EMBL" id="JANWOI010000003">
    <property type="protein sequence ID" value="MDA5194362.1"/>
    <property type="molecule type" value="Genomic_DNA"/>
</dbReference>
<proteinExistence type="inferred from homology"/>
<evidence type="ECO:0000313" key="9">
    <source>
        <dbReference type="Proteomes" id="UP001141619"/>
    </source>
</evidence>
<sequence>MSLQDKDLLAELRLNPDTRESAPTDKRRLWISGGAAAVMALIVLGYVVFGGSTVAVDAATAEDFAAVADKTAVLEAAGYVTARREATVSAKITGRLRQVMIEEGDHVKEGEVLAKLDDTNEKAALALTQAQLAAAKSQVSSGVAQLAQAERDLNRQAELNERGFVSTQGLENARTLLATQKSQLQTLREQVRVAEAQVDVARVTYDNTIIRAPFSGVISAKAAQPGEIVSPMSAGGGFTRTGIGTIVDMDSLEIEVDVNEAYINRVEPGQPVEAVLDAYPDWKIPAAVIAIIPTADRSKATVKTRIAIKAKDPRIVPDMGVRVTFYEAGGPAESKAKAPQGVLIPGTAILQRDGKSQVFVIDHEKARARIVTAGQAYGDLRLVVSGLKSGERVVRAPSPELTDGTSVVVKDAK</sequence>
<dbReference type="GO" id="GO:0030313">
    <property type="term" value="C:cell envelope"/>
    <property type="evidence" value="ECO:0007669"/>
    <property type="project" value="UniProtKB-SubCell"/>
</dbReference>
<evidence type="ECO:0000256" key="1">
    <source>
        <dbReference type="ARBA" id="ARBA00009477"/>
    </source>
</evidence>
<reference evidence="8" key="2">
    <citation type="journal article" date="2023" name="Syst. Appl. Microbiol.">
        <title>Govania unica gen. nov., sp. nov., a rare biosphere bacterium that represents a novel family in the class Alphaproteobacteria.</title>
        <authorList>
            <person name="Vandamme P."/>
            <person name="Peeters C."/>
            <person name="Hettiarachchi A."/>
            <person name="Cnockaert M."/>
            <person name="Carlier A."/>
        </authorList>
    </citation>
    <scope>NUCLEOTIDE SEQUENCE</scope>
    <source>
        <strain evidence="8">LMG 31809</strain>
    </source>
</reference>
<evidence type="ECO:0000256" key="2">
    <source>
        <dbReference type="ARBA" id="ARBA00023054"/>
    </source>
</evidence>
<keyword evidence="4" id="KW-0472">Membrane</keyword>
<evidence type="ECO:0000259" key="6">
    <source>
        <dbReference type="Pfam" id="PF25954"/>
    </source>
</evidence>
<dbReference type="GO" id="GO:1990195">
    <property type="term" value="C:macrolide transmembrane transporter complex"/>
    <property type="evidence" value="ECO:0007669"/>
    <property type="project" value="InterPro"/>
</dbReference>
<dbReference type="Pfam" id="PF25954">
    <property type="entry name" value="Beta-barrel_RND_2"/>
    <property type="match status" value="1"/>
</dbReference>
<dbReference type="GO" id="GO:0019898">
    <property type="term" value="C:extrinsic component of membrane"/>
    <property type="evidence" value="ECO:0007669"/>
    <property type="project" value="InterPro"/>
</dbReference>
<dbReference type="InterPro" id="IPR058792">
    <property type="entry name" value="Beta-barrel_RND_2"/>
</dbReference>
<keyword evidence="4" id="KW-1133">Transmembrane helix</keyword>
<protein>
    <submittedName>
        <fullName evidence="8">Efflux RND transporter periplasmic adaptor subunit</fullName>
    </submittedName>
</protein>
<dbReference type="Pfam" id="PF25917">
    <property type="entry name" value="BSH_RND"/>
    <property type="match status" value="1"/>
</dbReference>
<name>A0A9X3TZK5_9PROT</name>
<keyword evidence="9" id="KW-1185">Reference proteome</keyword>
<feature type="coiled-coil region" evidence="3">
    <location>
        <begin position="170"/>
        <end position="204"/>
    </location>
</feature>
<evidence type="ECO:0000259" key="5">
    <source>
        <dbReference type="Pfam" id="PF25917"/>
    </source>
</evidence>
<evidence type="ECO:0000256" key="3">
    <source>
        <dbReference type="SAM" id="Coils"/>
    </source>
</evidence>
<dbReference type="PANTHER" id="PTHR30469">
    <property type="entry name" value="MULTIDRUG RESISTANCE PROTEIN MDTA"/>
    <property type="match status" value="1"/>
</dbReference>
<comment type="caution">
    <text evidence="8">The sequence shown here is derived from an EMBL/GenBank/DDBJ whole genome shotgun (WGS) entry which is preliminary data.</text>
</comment>
<dbReference type="GO" id="GO:0015562">
    <property type="term" value="F:efflux transmembrane transporter activity"/>
    <property type="evidence" value="ECO:0007669"/>
    <property type="project" value="TreeGrafter"/>
</dbReference>
<dbReference type="InterPro" id="IPR030190">
    <property type="entry name" value="MacA_alpha-hairpin_sf"/>
</dbReference>
<dbReference type="InterPro" id="IPR006143">
    <property type="entry name" value="RND_pump_MFP"/>
</dbReference>
<feature type="domain" description="YknX-like C-terminal permuted SH3-like" evidence="7">
    <location>
        <begin position="343"/>
        <end position="408"/>
    </location>
</feature>
<evidence type="ECO:0000313" key="8">
    <source>
        <dbReference type="EMBL" id="MDA5194362.1"/>
    </source>
</evidence>
<dbReference type="GO" id="GO:1990961">
    <property type="term" value="P:xenobiotic detoxification by transmembrane export across the plasma membrane"/>
    <property type="evidence" value="ECO:0007669"/>
    <property type="project" value="InterPro"/>
</dbReference>
<dbReference type="Gene3D" id="2.40.50.100">
    <property type="match status" value="1"/>
</dbReference>
<dbReference type="InterPro" id="IPR058625">
    <property type="entry name" value="MdtA-like_BSH"/>
</dbReference>
<feature type="domain" description="CusB-like beta-barrel" evidence="6">
    <location>
        <begin position="254"/>
        <end position="326"/>
    </location>
</feature>
<dbReference type="InterPro" id="IPR058637">
    <property type="entry name" value="YknX-like_C"/>
</dbReference>
<organism evidence="8 9">
    <name type="scientific">Govanella unica</name>
    <dbReference type="NCBI Taxonomy" id="2975056"/>
    <lineage>
        <taxon>Bacteria</taxon>
        <taxon>Pseudomonadati</taxon>
        <taxon>Pseudomonadota</taxon>
        <taxon>Alphaproteobacteria</taxon>
        <taxon>Emcibacterales</taxon>
        <taxon>Govanellaceae</taxon>
        <taxon>Govanella</taxon>
    </lineage>
</organism>
<feature type="domain" description="Multidrug resistance protein MdtA-like barrel-sandwich hybrid" evidence="5">
    <location>
        <begin position="84"/>
        <end position="230"/>
    </location>
</feature>
<dbReference type="NCBIfam" id="TIGR01730">
    <property type="entry name" value="RND_mfp"/>
    <property type="match status" value="1"/>
</dbReference>